<accession>A0A418IS19</accession>
<dbReference type="EMBL" id="QXUL01000003">
    <property type="protein sequence ID" value="RIN12786.1"/>
    <property type="molecule type" value="Genomic_DNA"/>
</dbReference>
<dbReference type="OrthoDB" id="2397929at2"/>
<dbReference type="RefSeq" id="WP_017722859.1">
    <property type="nucleotide sequence ID" value="NZ_CABIWF010000002.1"/>
</dbReference>
<sequence>MYHLELHNLEQRIMKLLNLIELYKYGIMTNHRDKLKFQQNLHIYIEHDYNDFIQNNLQHNSLFHYNYFNFLSNQIEDPMDEFTIGNTLKHIEIIQGQLLKILKSLSFIL</sequence>
<organism evidence="1 2">
    <name type="scientific">Staphylococcus xylosus</name>
    <dbReference type="NCBI Taxonomy" id="1288"/>
    <lineage>
        <taxon>Bacteria</taxon>
        <taxon>Bacillati</taxon>
        <taxon>Bacillota</taxon>
        <taxon>Bacilli</taxon>
        <taxon>Bacillales</taxon>
        <taxon>Staphylococcaceae</taxon>
        <taxon>Staphylococcus</taxon>
    </lineage>
</organism>
<dbReference type="AlphaFoldDB" id="A0A418IS19"/>
<protein>
    <submittedName>
        <fullName evidence="1">Uncharacterized protein</fullName>
    </submittedName>
</protein>
<evidence type="ECO:0000313" key="1">
    <source>
        <dbReference type="EMBL" id="RIN12786.1"/>
    </source>
</evidence>
<comment type="caution">
    <text evidence="1">The sequence shown here is derived from an EMBL/GenBank/DDBJ whole genome shotgun (WGS) entry which is preliminary data.</text>
</comment>
<keyword evidence="2" id="KW-1185">Reference proteome</keyword>
<evidence type="ECO:0000313" key="2">
    <source>
        <dbReference type="Proteomes" id="UP000285567"/>
    </source>
</evidence>
<proteinExistence type="predicted"/>
<gene>
    <name evidence="1" type="ORF">BU097_01080</name>
</gene>
<dbReference type="Proteomes" id="UP000285567">
    <property type="component" value="Unassembled WGS sequence"/>
</dbReference>
<reference evidence="1 2" key="1">
    <citation type="journal article" date="2016" name="Front. Microbiol.">
        <title>Comprehensive Phylogenetic Analysis of Bovine Non-aureus Staphylococci Species Based on Whole-Genome Sequencing.</title>
        <authorList>
            <person name="Naushad S."/>
            <person name="Barkema H.W."/>
            <person name="Luby C."/>
            <person name="Condas L.A."/>
            <person name="Nobrega D.B."/>
            <person name="Carson D.A."/>
            <person name="De Buck J."/>
        </authorList>
    </citation>
    <scope>NUCLEOTIDE SEQUENCE [LARGE SCALE GENOMIC DNA]</scope>
    <source>
        <strain evidence="1 2">SNUC 102</strain>
    </source>
</reference>
<name>A0A418IS19_STAXY</name>